<evidence type="ECO:0000256" key="9">
    <source>
        <dbReference type="ARBA" id="ARBA00023237"/>
    </source>
</evidence>
<evidence type="ECO:0000256" key="6">
    <source>
        <dbReference type="ARBA" id="ARBA00023065"/>
    </source>
</evidence>
<dbReference type="Proteomes" id="UP000218366">
    <property type="component" value="Unassembled WGS sequence"/>
</dbReference>
<evidence type="ECO:0000313" key="15">
    <source>
        <dbReference type="Proteomes" id="UP000218366"/>
    </source>
</evidence>
<feature type="domain" description="TonB-dependent receptor plug" evidence="13">
    <location>
        <begin position="46"/>
        <end position="152"/>
    </location>
</feature>
<evidence type="ECO:0000256" key="8">
    <source>
        <dbReference type="ARBA" id="ARBA00023136"/>
    </source>
</evidence>
<evidence type="ECO:0000256" key="11">
    <source>
        <dbReference type="RuleBase" id="RU003357"/>
    </source>
</evidence>
<accession>A0A2A4B620</accession>
<evidence type="ECO:0000256" key="2">
    <source>
        <dbReference type="ARBA" id="ARBA00022448"/>
    </source>
</evidence>
<dbReference type="InterPro" id="IPR012910">
    <property type="entry name" value="Plug_dom"/>
</dbReference>
<reference evidence="14 15" key="1">
    <citation type="submission" date="2017-09" db="EMBL/GenBank/DDBJ databases">
        <title>Sphingomonas spermidinifaciens 9NM-10, whole genome shotgun sequence.</title>
        <authorList>
            <person name="Feng G."/>
            <person name="Zhu H."/>
        </authorList>
    </citation>
    <scope>NUCLEOTIDE SEQUENCE [LARGE SCALE GENOMIC DNA]</scope>
    <source>
        <strain evidence="14 15">9NM-10</strain>
    </source>
</reference>
<dbReference type="InterPro" id="IPR036942">
    <property type="entry name" value="Beta-barrel_TonB_sf"/>
</dbReference>
<name>A0A2A4B620_9SPHN</name>
<evidence type="ECO:0000256" key="7">
    <source>
        <dbReference type="ARBA" id="ARBA00023077"/>
    </source>
</evidence>
<comment type="subcellular location">
    <subcellularLocation>
        <location evidence="1 10">Cell outer membrane</location>
        <topology evidence="1 10">Multi-pass membrane protein</topology>
    </subcellularLocation>
</comment>
<dbReference type="InterPro" id="IPR039426">
    <property type="entry name" value="TonB-dep_rcpt-like"/>
</dbReference>
<dbReference type="InterPro" id="IPR000531">
    <property type="entry name" value="Beta-barrel_TonB"/>
</dbReference>
<keyword evidence="5" id="KW-0732">Signal</keyword>
<keyword evidence="4 10" id="KW-0812">Transmembrane</keyword>
<dbReference type="Gene3D" id="2.40.170.20">
    <property type="entry name" value="TonB-dependent receptor, beta-barrel domain"/>
    <property type="match status" value="1"/>
</dbReference>
<dbReference type="PROSITE" id="PS52016">
    <property type="entry name" value="TONB_DEPENDENT_REC_3"/>
    <property type="match status" value="1"/>
</dbReference>
<keyword evidence="15" id="KW-1185">Reference proteome</keyword>
<proteinExistence type="inferred from homology"/>
<dbReference type="PANTHER" id="PTHR30069:SF53">
    <property type="entry name" value="COLICIN I RECEPTOR-RELATED"/>
    <property type="match status" value="1"/>
</dbReference>
<keyword evidence="8 10" id="KW-0472">Membrane</keyword>
<evidence type="ECO:0000256" key="4">
    <source>
        <dbReference type="ARBA" id="ARBA00022692"/>
    </source>
</evidence>
<feature type="domain" description="TonB-dependent receptor-like beta-barrel" evidence="12">
    <location>
        <begin position="247"/>
        <end position="654"/>
    </location>
</feature>
<comment type="caution">
    <text evidence="14">The sequence shown here is derived from an EMBL/GenBank/DDBJ whole genome shotgun (WGS) entry which is preliminary data.</text>
</comment>
<dbReference type="OrthoDB" id="7374174at2"/>
<dbReference type="SUPFAM" id="SSF56935">
    <property type="entry name" value="Porins"/>
    <property type="match status" value="1"/>
</dbReference>
<keyword evidence="14" id="KW-0675">Receptor</keyword>
<evidence type="ECO:0000256" key="1">
    <source>
        <dbReference type="ARBA" id="ARBA00004571"/>
    </source>
</evidence>
<keyword evidence="9 10" id="KW-0998">Cell outer membrane</keyword>
<protein>
    <submittedName>
        <fullName evidence="14">TonB-dependent receptor</fullName>
    </submittedName>
</protein>
<keyword evidence="6" id="KW-0406">Ion transport</keyword>
<sequence length="686" mass="72119">MIDLLSAAPLALVLAAAQPQEVPAPPPEIVVTGRGLSLPSTGSTAGTVIERERATNTASGRLEDVLADVAGLQSFRRADSRSANPTAQGITLRGLGGNAASRALLILDGVPQADPFGGWIAFPGFSTDRIGAVRVRRGGGSGRWGSGAIGGVIEIDSATPDQLRPFTAEALYGERNAVDARATATLARGPGFATLSAGYARGDGFAPIVEADRGPVDRAAPYEQFNAALRAVVRVAPDLELQSTVQGFTDRRDRGLDFTKIESDGADASVRLVGSGDWRFSVLGYVQTRRFASQFASVNADRTTVTPTLDQYNTPGTGLGGRVELIPPLGPDIDLAIGADIRALSGRTQELYTYVASMPTRRRQAGGETRTMGAFASLSARLGPVRIEGEGRIDDWRIGNGSLFEAALAGGTLTDTRFADRSGSEATGHVGIAWALAEPVTLRASAYRAWRLPTPNELYRPFRAGADATAANANLRPETLEGYEGGIDVALGRRVTIGATVFRNVLSDAIANVTVARGPGTFPGVGFVSAAGFYRRRDNLEAIRSTGVEIDGRLNLGPFHAQASYAYVDASVDGGALAPALDGLAPAQVPEHQASATFGWTRGAWGASTTLRYLSSQFEDDQNSRTLGDALTIDAVLSAPIARGVSLVARGENLFDTVVETGFSNAAVERARPRQLWIGLRWGGEQ</sequence>
<keyword evidence="7 11" id="KW-0798">TonB box</keyword>
<dbReference type="Gene3D" id="2.170.130.10">
    <property type="entry name" value="TonB-dependent receptor, plug domain"/>
    <property type="match status" value="1"/>
</dbReference>
<evidence type="ECO:0000259" key="12">
    <source>
        <dbReference type="Pfam" id="PF00593"/>
    </source>
</evidence>
<evidence type="ECO:0000256" key="3">
    <source>
        <dbReference type="ARBA" id="ARBA00022452"/>
    </source>
</evidence>
<dbReference type="RefSeq" id="WP_096341795.1">
    <property type="nucleotide sequence ID" value="NZ_NWMW01000001.1"/>
</dbReference>
<gene>
    <name evidence="14" type="ORF">COC42_03090</name>
</gene>
<dbReference type="AlphaFoldDB" id="A0A2A4B620"/>
<evidence type="ECO:0000256" key="5">
    <source>
        <dbReference type="ARBA" id="ARBA00022729"/>
    </source>
</evidence>
<organism evidence="14 15">
    <name type="scientific">Sphingomonas spermidinifaciens</name>
    <dbReference type="NCBI Taxonomy" id="1141889"/>
    <lineage>
        <taxon>Bacteria</taxon>
        <taxon>Pseudomonadati</taxon>
        <taxon>Pseudomonadota</taxon>
        <taxon>Alphaproteobacteria</taxon>
        <taxon>Sphingomonadales</taxon>
        <taxon>Sphingomonadaceae</taxon>
        <taxon>Sphingomonas</taxon>
    </lineage>
</organism>
<keyword evidence="3 10" id="KW-1134">Transmembrane beta strand</keyword>
<comment type="similarity">
    <text evidence="10 11">Belongs to the TonB-dependent receptor family.</text>
</comment>
<dbReference type="InterPro" id="IPR037066">
    <property type="entry name" value="Plug_dom_sf"/>
</dbReference>
<dbReference type="EMBL" id="NWMW01000001">
    <property type="protein sequence ID" value="PCD03395.1"/>
    <property type="molecule type" value="Genomic_DNA"/>
</dbReference>
<keyword evidence="2 10" id="KW-0813">Transport</keyword>
<dbReference type="GO" id="GO:0015344">
    <property type="term" value="F:siderophore uptake transmembrane transporter activity"/>
    <property type="evidence" value="ECO:0007669"/>
    <property type="project" value="TreeGrafter"/>
</dbReference>
<dbReference type="GO" id="GO:0009279">
    <property type="term" value="C:cell outer membrane"/>
    <property type="evidence" value="ECO:0007669"/>
    <property type="project" value="UniProtKB-SubCell"/>
</dbReference>
<evidence type="ECO:0000256" key="10">
    <source>
        <dbReference type="PROSITE-ProRule" id="PRU01360"/>
    </source>
</evidence>
<evidence type="ECO:0000313" key="14">
    <source>
        <dbReference type="EMBL" id="PCD03395.1"/>
    </source>
</evidence>
<dbReference type="PANTHER" id="PTHR30069">
    <property type="entry name" value="TONB-DEPENDENT OUTER MEMBRANE RECEPTOR"/>
    <property type="match status" value="1"/>
</dbReference>
<evidence type="ECO:0000259" key="13">
    <source>
        <dbReference type="Pfam" id="PF07715"/>
    </source>
</evidence>
<dbReference type="GO" id="GO:0044718">
    <property type="term" value="P:siderophore transmembrane transport"/>
    <property type="evidence" value="ECO:0007669"/>
    <property type="project" value="TreeGrafter"/>
</dbReference>
<dbReference type="Pfam" id="PF07715">
    <property type="entry name" value="Plug"/>
    <property type="match status" value="1"/>
</dbReference>
<dbReference type="Pfam" id="PF00593">
    <property type="entry name" value="TonB_dep_Rec_b-barrel"/>
    <property type="match status" value="1"/>
</dbReference>